<dbReference type="InterPro" id="IPR006212">
    <property type="entry name" value="Furin_repeat"/>
</dbReference>
<evidence type="ECO:0000313" key="6">
    <source>
        <dbReference type="EMBL" id="CAD8056755.1"/>
    </source>
</evidence>
<evidence type="ECO:0000256" key="3">
    <source>
        <dbReference type="ARBA" id="ARBA00023157"/>
    </source>
</evidence>
<feature type="domain" description="EGF-like" evidence="5">
    <location>
        <begin position="697"/>
        <end position="736"/>
    </location>
</feature>
<dbReference type="SMART" id="SM00181">
    <property type="entry name" value="EGF"/>
    <property type="match status" value="8"/>
</dbReference>
<dbReference type="InterPro" id="IPR011936">
    <property type="entry name" value="Myxo_disulph_rpt"/>
</dbReference>
<sequence>MLFQILFIAQLAKSEWRLIQSSFYQESLPNSQGWDFKQSCTIDTIKSDSIRQCQSNQLDIIRLKDDRTRLEKQFYYPHFQLRIITDVIYIRAKSGSNSEFKITVIDSGGATPIFSRTYQESSIQQYDKVCQNSCGGSCGGLDETRIELKTVIFNAINHSQSVFGISYCYIYQDSDMRVGLRNILIYVNTCHFTCASCSGSTQYECLTCYQGGLQGGVCKCDESNSYVQILTGCSQECPRDYYLADDSKYCQFDSRIKSKLSYFTTTTLNNGNLLPYDPWVYVPDIFYPSNTNKLTQCGSEDLIGKFQNYEMIYLKLVEHKGLKFLRIRASFFLFGWQTGSSLRITVDSYSQGQILKTASNYTILNARLNKFSSSSCSGDNYDFLRIETVLKTYTTTPIIKIQAVPILQTEFWAFKNLTIDYGLCQSNCTSCETYSRCLICDSGFKLYRGTCVNPCPIHTTLLANGTCQDFEDILENSRYLVKAFYDMNTTFEGVSSIIDNFTDLAGAIKTSFTGSIYSFVPEKSVLGGVLVWQVGKFQKTFNSLKPHYKISYRLNVTYGDEMSGWFSYKFDSFQSPQITNPKTGNQNSIGDIKKETTVYHQLLEQTHTNPKLDIVLAGNTNSGSLEDAFIYVSEYFVIVHYCAPFCTQCNGPAISDCTFGYSGFSLSQYCDTNKYLSFDSSTQVYSCQSCNQLGCLECESESVCTKCQFSDTNKFLLDQGVCQCYPSAYQSGSNCIQCNRYCESCFGQLKTQCFTCVSEFYRSVKQYQCLCIDGYYDDGYNLQCLPICGDQIIVDGEDCDDGNNNPFDGCYQCKFSCQENCSYCQSGKCYECMEDYLFIESIHKCINNCGDSKVLGNEECDDSNIYPFDGCNQCQFQCYEHCIDCLFGVCYKCDEQNGWYLTGINCEPICGDGILVYGVEQCDDQNYDPFDNCDMCQLSCSEYCKQCSNGICVQCITGFKYVSVIKQCIPICGDFLIVANEQCDDNNFAEFDGCYQCEFRCQTQCTNCILGKCYQCNTPGWELNSSELKCDIILDDSIVSSKTEYCDDGNIIPMDGCYQQYYDCQDSCSVCYNGYCIFCKQNWYLRQSDNLCYPICGDNLIVGNEQCDDNNTLMHDSCNQCIFQCDINCLLCSFGNCSQCQIGFQLQSDKCIEICGDALVVGHEQCDDNQQHIDSYCLNCQNYCGTSCALCLKGGCQICIDGYSLNNYECQPICGDKIIVENEQCDDGNDQAFDGCHNCKFQCQEECLNCQFDQCQDCMLGYINNEFICIENCGNSLTTKNESCDDGNLDAFDGCFNCKYSCDEQCEICQQGLCFQCKNIEWQINIINYRCEPICGDKIIVGYEQCDDGNKDRYDGCFDCYYECEQACTSCIQGICHECNTIGWVFEDFKCFPICGDLLIVGYEQCDDGNDIRYDGCFECEYECQIECTNCNKGICEECNTRGWILQGQSCQTKCGDGIVVQPFEECDDGNYLPLDGCFDCYYQCQEICGECYEGKCYKCNELGWIIKNFICVPHCGDGLIVGNEQCDSGLVVASYCQNCKLVCDKYCIDCEDGICNLCDQGRYLQDNQCNSVCGDGYFVDEDCDDGNVENGDGCSEYCEIENDWVCLNTPLQTSSCIYSINPVMILNSLTSLSESEDIVSITFNQPMMLMYNESYNPDHYFKANISNLLYEQYQITFDFKVPPKFGKVENIEILANIKFYENIEDPILIILLNQSAIVTEYLNIVLNNEKQIKLKTPVVLSQSQINTSENAKSFMNIVIYFMITLSAFCIVTGSFDIFWNLMDLLQYLSYIKYINIQFPTNLNIYFEVFKLISIQPIMDFTGISSIFNIIDGEQEYFVETTNKFKQDDINGYFYTNFQSSIFCFFGLFFGYFISKGLTKFLYKLGPYQLAEFGYYPMKFIYVVRNILKKSYQAFYFSSIIKMIMSNYYDISFSVFIQLIHFNTESTIFLINSYTALIVCALQLLFFIYTFNKQLSFTKKATTKNIQQYSALFEGVTDSSDIWITQYNTILLLKKQVFIFLIVFMDQNGPLQTITIGLIQTIFLLYVYLQKPLENIQEYYKTLVAEALLAFNTLLFLTYSYRFQLELSIDEYIMIGWIHIASFSFILIFSLIFDFKTQAITLCKKVMKIIQGNRPQVATGTIIFY</sequence>
<evidence type="ECO:0000256" key="2">
    <source>
        <dbReference type="ARBA" id="ARBA00022737"/>
    </source>
</evidence>
<name>A0A8S1KS79_9CILI</name>
<dbReference type="Pfam" id="PF13948">
    <property type="entry name" value="DUF4215"/>
    <property type="match status" value="14"/>
</dbReference>
<feature type="domain" description="EGF-like" evidence="5">
    <location>
        <begin position="935"/>
        <end position="969"/>
    </location>
</feature>
<feature type="transmembrane region" description="Helical" evidence="4">
    <location>
        <begin position="2061"/>
        <end position="2081"/>
    </location>
</feature>
<proteinExistence type="predicted"/>
<accession>A0A8S1KS79</accession>
<feature type="transmembrane region" description="Helical" evidence="4">
    <location>
        <begin position="2007"/>
        <end position="2025"/>
    </location>
</feature>
<keyword evidence="4" id="KW-0472">Membrane</keyword>
<feature type="domain" description="EGF-like" evidence="5">
    <location>
        <begin position="1063"/>
        <end position="1093"/>
    </location>
</feature>
<feature type="transmembrane region" description="Helical" evidence="4">
    <location>
        <begin position="1920"/>
        <end position="1942"/>
    </location>
</feature>
<reference evidence="6" key="1">
    <citation type="submission" date="2021-01" db="EMBL/GenBank/DDBJ databases">
        <authorList>
            <consortium name="Genoscope - CEA"/>
            <person name="William W."/>
        </authorList>
    </citation>
    <scope>NUCLEOTIDE SEQUENCE</scope>
</reference>
<comment type="caution">
    <text evidence="6">The sequence shown here is derived from an EMBL/GenBank/DDBJ whole genome shotgun (WGS) entry which is preliminary data.</text>
</comment>
<organism evidence="6 7">
    <name type="scientific">Paramecium sonneborni</name>
    <dbReference type="NCBI Taxonomy" id="65129"/>
    <lineage>
        <taxon>Eukaryota</taxon>
        <taxon>Sar</taxon>
        <taxon>Alveolata</taxon>
        <taxon>Ciliophora</taxon>
        <taxon>Intramacronucleata</taxon>
        <taxon>Oligohymenophorea</taxon>
        <taxon>Peniculida</taxon>
        <taxon>Parameciidae</taxon>
        <taxon>Paramecium</taxon>
    </lineage>
</organism>
<dbReference type="PANTHER" id="PTHR38934">
    <property type="entry name" value="HYPHALLY REGULATED CELL WALL PROTEIN 1"/>
    <property type="match status" value="1"/>
</dbReference>
<keyword evidence="3" id="KW-1015">Disulfide bond</keyword>
<evidence type="ECO:0000256" key="1">
    <source>
        <dbReference type="ARBA" id="ARBA00022729"/>
    </source>
</evidence>
<dbReference type="NCBIfam" id="TIGR02232">
    <property type="entry name" value="myxo_disulf_rpt"/>
    <property type="match status" value="4"/>
</dbReference>
<feature type="domain" description="EGF-like" evidence="5">
    <location>
        <begin position="1539"/>
        <end position="1571"/>
    </location>
</feature>
<evidence type="ECO:0000313" key="7">
    <source>
        <dbReference type="Proteomes" id="UP000692954"/>
    </source>
</evidence>
<feature type="transmembrane region" description="Helical" evidence="4">
    <location>
        <begin position="2031"/>
        <end position="2049"/>
    </location>
</feature>
<evidence type="ECO:0000259" key="5">
    <source>
        <dbReference type="SMART" id="SM00181"/>
    </source>
</evidence>
<protein>
    <recommendedName>
        <fullName evidence="5">EGF-like domain-containing protein</fullName>
    </recommendedName>
</protein>
<feature type="domain" description="EGF-like" evidence="5">
    <location>
        <begin position="423"/>
        <end position="452"/>
    </location>
</feature>
<feature type="domain" description="EGF-like" evidence="5">
    <location>
        <begin position="744"/>
        <end position="785"/>
    </location>
</feature>
<dbReference type="OrthoDB" id="300641at2759"/>
<feature type="transmembrane region" description="Helical" evidence="4">
    <location>
        <begin position="1948"/>
        <end position="1971"/>
    </location>
</feature>
<keyword evidence="2" id="KW-0677">Repeat</keyword>
<feature type="domain" description="EGF-like" evidence="5">
    <location>
        <begin position="1419"/>
        <end position="1452"/>
    </location>
</feature>
<feature type="transmembrane region" description="Helical" evidence="4">
    <location>
        <begin position="2093"/>
        <end position="2115"/>
    </location>
</feature>
<keyword evidence="4" id="KW-0812">Transmembrane</keyword>
<evidence type="ECO:0000256" key="4">
    <source>
        <dbReference type="SAM" id="Phobius"/>
    </source>
</evidence>
<gene>
    <name evidence="6" type="ORF">PSON_ATCC_30995.1.T0100442</name>
</gene>
<dbReference type="SMART" id="SM00261">
    <property type="entry name" value="FU"/>
    <property type="match status" value="8"/>
</dbReference>
<keyword evidence="7" id="KW-1185">Reference proteome</keyword>
<keyword evidence="4" id="KW-1133">Transmembrane helix</keyword>
<keyword evidence="1" id="KW-0732">Signal</keyword>
<dbReference type="PANTHER" id="PTHR38934:SF6">
    <property type="entry name" value="CHROMOSOME UNDETERMINED SCAFFOLD_176, WHOLE GENOME SHOTGUN SEQUENCE"/>
    <property type="match status" value="1"/>
</dbReference>
<dbReference type="Proteomes" id="UP000692954">
    <property type="component" value="Unassembled WGS sequence"/>
</dbReference>
<feature type="transmembrane region" description="Helical" evidence="4">
    <location>
        <begin position="1853"/>
        <end position="1873"/>
    </location>
</feature>
<dbReference type="EMBL" id="CAJJDN010000010">
    <property type="protein sequence ID" value="CAD8056755.1"/>
    <property type="molecule type" value="Genomic_DNA"/>
</dbReference>
<dbReference type="InterPro" id="IPR000742">
    <property type="entry name" value="EGF"/>
</dbReference>
<feature type="domain" description="EGF-like" evidence="5">
    <location>
        <begin position="816"/>
        <end position="846"/>
    </location>
</feature>
<feature type="transmembrane region" description="Helical" evidence="4">
    <location>
        <begin position="1758"/>
        <end position="1780"/>
    </location>
</feature>